<proteinExistence type="predicted"/>
<dbReference type="EMBL" id="CP142149">
    <property type="protein sequence ID" value="WSE32585.1"/>
    <property type="molecule type" value="Genomic_DNA"/>
</dbReference>
<dbReference type="SUPFAM" id="SSF53901">
    <property type="entry name" value="Thiolase-like"/>
    <property type="match status" value="2"/>
</dbReference>
<sequence length="378" mass="39407">MSARRVAVAGYGLSTIGRDTGLSVLELCTQAIHAALADTGLRPADVDGLSAYSFAPDTIDAYGTAAAVGMTGLTWVAGMTEGPAFAQSAVSAAMAVASGMCDTVIALRAIRRHTSTGLPHTATVGGDRQFTQVFGGGQPVQWAGMYQRRLVHELGWDEAAIGTQVVAQRRFATMNPEALHRAPLTLADYEASPFVSAPIRLLDCDYPVDAGAAVVFTTEERARDLAAPVVLVDAYSLGVSGERTFEHARDVTRTASHAAAAHLWRRTDWKPGDVDVAGLYDGFSFVVLDWLEALGLCERGGAADFVLGGGTAPGGRLPVNCDGGAANVGRIHGVNHVIEVVRQLRAQSGPRQVGGARVGVVSNAIGPFAGCLLLTNQA</sequence>
<feature type="domain" description="Thiolase C-terminal" evidence="1">
    <location>
        <begin position="243"/>
        <end position="365"/>
    </location>
</feature>
<keyword evidence="3" id="KW-1185">Reference proteome</keyword>
<dbReference type="InterPro" id="IPR002155">
    <property type="entry name" value="Thiolase"/>
</dbReference>
<evidence type="ECO:0000259" key="1">
    <source>
        <dbReference type="Pfam" id="PF22691"/>
    </source>
</evidence>
<evidence type="ECO:0000313" key="2">
    <source>
        <dbReference type="EMBL" id="WSE32585.1"/>
    </source>
</evidence>
<name>A0ABZ1IDR3_9PSEU</name>
<dbReference type="InterPro" id="IPR055140">
    <property type="entry name" value="Thiolase_C_2"/>
</dbReference>
<dbReference type="PANTHER" id="PTHR42870:SF1">
    <property type="entry name" value="NON-SPECIFIC LIPID-TRANSFER PROTEIN-LIKE 2"/>
    <property type="match status" value="1"/>
</dbReference>
<dbReference type="Pfam" id="PF22691">
    <property type="entry name" value="Thiolase_C_1"/>
    <property type="match status" value="1"/>
</dbReference>
<dbReference type="RefSeq" id="WP_326835392.1">
    <property type="nucleotide sequence ID" value="NZ_CP142149.1"/>
</dbReference>
<dbReference type="Gene3D" id="3.40.47.10">
    <property type="match status" value="1"/>
</dbReference>
<organism evidence="2 3">
    <name type="scientific">Amycolatopsis rhabdoformis</name>
    <dbReference type="NCBI Taxonomy" id="1448059"/>
    <lineage>
        <taxon>Bacteria</taxon>
        <taxon>Bacillati</taxon>
        <taxon>Actinomycetota</taxon>
        <taxon>Actinomycetes</taxon>
        <taxon>Pseudonocardiales</taxon>
        <taxon>Pseudonocardiaceae</taxon>
        <taxon>Amycolatopsis</taxon>
    </lineage>
</organism>
<dbReference type="PANTHER" id="PTHR42870">
    <property type="entry name" value="ACETYL-COA C-ACETYLTRANSFERASE"/>
    <property type="match status" value="1"/>
</dbReference>
<reference evidence="2 3" key="1">
    <citation type="journal article" date="2015" name="Int. J. Syst. Evol. Microbiol.">
        <title>Amycolatopsis rhabdoformis sp. nov., an actinomycete isolated from a tropical forest soil.</title>
        <authorList>
            <person name="Souza W.R."/>
            <person name="Silva R.E."/>
            <person name="Goodfellow M."/>
            <person name="Busarakam K."/>
            <person name="Figueiro F.S."/>
            <person name="Ferreira D."/>
            <person name="Rodrigues-Filho E."/>
            <person name="Moraes L.A.B."/>
            <person name="Zucchi T.D."/>
        </authorList>
    </citation>
    <scope>NUCLEOTIDE SEQUENCE [LARGE SCALE GENOMIC DNA]</scope>
    <source>
        <strain evidence="2 3">NCIMB 14900</strain>
    </source>
</reference>
<dbReference type="InterPro" id="IPR016039">
    <property type="entry name" value="Thiolase-like"/>
</dbReference>
<protein>
    <submittedName>
        <fullName evidence="2">Thiolase family protein</fullName>
    </submittedName>
</protein>
<dbReference type="Proteomes" id="UP001330812">
    <property type="component" value="Chromosome"/>
</dbReference>
<dbReference type="CDD" id="cd00829">
    <property type="entry name" value="SCP-x_thiolase"/>
    <property type="match status" value="1"/>
</dbReference>
<accession>A0ABZ1IDR3</accession>
<evidence type="ECO:0000313" key="3">
    <source>
        <dbReference type="Proteomes" id="UP001330812"/>
    </source>
</evidence>
<dbReference type="PIRSF" id="PIRSF000429">
    <property type="entry name" value="Ac-CoA_Ac_transf"/>
    <property type="match status" value="1"/>
</dbReference>
<gene>
    <name evidence="2" type="ORF">VSH64_10755</name>
</gene>